<gene>
    <name evidence="1" type="ORF">F1721_18245</name>
</gene>
<dbReference type="OrthoDB" id="3690130at2"/>
<dbReference type="InterPro" id="IPR007171">
    <property type="entry name" value="DUF371"/>
</dbReference>
<accession>A0A5M7BQY5</accession>
<organism evidence="1 2">
    <name type="scientific">Saccharopolyspora hirsuta</name>
    <dbReference type="NCBI Taxonomy" id="1837"/>
    <lineage>
        <taxon>Bacteria</taxon>
        <taxon>Bacillati</taxon>
        <taxon>Actinomycetota</taxon>
        <taxon>Actinomycetes</taxon>
        <taxon>Pseudonocardiales</taxon>
        <taxon>Pseudonocardiaceae</taxon>
        <taxon>Saccharopolyspora</taxon>
    </lineage>
</organism>
<dbReference type="PANTHER" id="PTHR40696">
    <property type="entry name" value="DUF371 FAMILY PROTEIN"/>
    <property type="match status" value="1"/>
</dbReference>
<dbReference type="AlphaFoldDB" id="A0A5M7BQY5"/>
<proteinExistence type="predicted"/>
<keyword evidence="2" id="KW-1185">Reference proteome</keyword>
<comment type="caution">
    <text evidence="1">The sequence shown here is derived from an EMBL/GenBank/DDBJ whole genome shotgun (WGS) entry which is preliminary data.</text>
</comment>
<dbReference type="Pfam" id="PF04027">
    <property type="entry name" value="DUF371"/>
    <property type="match status" value="1"/>
</dbReference>
<protein>
    <submittedName>
        <fullName evidence="1">DUF371 domain-containing protein</fullName>
    </submittedName>
</protein>
<reference evidence="1 2" key="1">
    <citation type="submission" date="2019-09" db="EMBL/GenBank/DDBJ databases">
        <title>Draft genome sequence of the thermophilic Saccharopolyspora hirsuta VKM Ac-666T.</title>
        <authorList>
            <person name="Lobastova T.G."/>
            <person name="Fokina V."/>
            <person name="Bragin E.Y."/>
            <person name="Shtratnikova V.Y."/>
            <person name="Starodumova I.P."/>
            <person name="Tarlachkov S.V."/>
            <person name="Donova M.V."/>
        </authorList>
    </citation>
    <scope>NUCLEOTIDE SEQUENCE [LARGE SCALE GENOMIC DNA]</scope>
    <source>
        <strain evidence="1 2">VKM Ac-666</strain>
    </source>
</reference>
<sequence length="383" mass="39893">MTAMLDEPGGVLLRMKCRGHADIRATHGKTLEFAADAEITQRATCVVGVAAEVRELAAPGIAGPVRITISAGERSATVRAVANSLWRPGSTAVVRRSSERLLNTLATDADLAASSLPRELLEVLRDPGTEVDITVERDLDVAGGLVLFHARESDAPRLAAEVASADFVVVEDQQARALVGAARPVVDARKADLGRLGGALERGERVLVVTAVSARSDVVAGLLAGSAVPFEVLGLPPQLAVAATTSTRNPVVLVDDTNRRGIVKTVRRHANAAVVFRCAADQLPGILAEARGERGVATLVAGTSVAERPRLGLSELPSGADVFCCIAPVGDAGADTEVDASGLIRALLDQGVPQKTISRALIDSAGWSRRQAYEVVLGLSNDE</sequence>
<dbReference type="EMBL" id="VWPH01000008">
    <property type="protein sequence ID" value="KAA5831783.1"/>
    <property type="molecule type" value="Genomic_DNA"/>
</dbReference>
<dbReference type="InterPro" id="IPR023131">
    <property type="entry name" value="Mth639-like_dom_sf"/>
</dbReference>
<name>A0A5M7BQY5_SACHI</name>
<dbReference type="Gene3D" id="2.60.120.630">
    <property type="entry name" value="mth639 domain like"/>
    <property type="match status" value="1"/>
</dbReference>
<evidence type="ECO:0000313" key="1">
    <source>
        <dbReference type="EMBL" id="KAA5831783.1"/>
    </source>
</evidence>
<evidence type="ECO:0000313" key="2">
    <source>
        <dbReference type="Proteomes" id="UP000323946"/>
    </source>
</evidence>
<dbReference type="Proteomes" id="UP000323946">
    <property type="component" value="Unassembled WGS sequence"/>
</dbReference>
<dbReference type="PANTHER" id="PTHR40696:SF1">
    <property type="entry name" value="DUF371 DOMAIN-CONTAINING PROTEIN"/>
    <property type="match status" value="1"/>
</dbReference>